<dbReference type="Gene3D" id="2.160.10.10">
    <property type="entry name" value="Hexapeptide repeat proteins"/>
    <property type="match status" value="1"/>
</dbReference>
<evidence type="ECO:0000256" key="5">
    <source>
        <dbReference type="ARBA" id="ARBA00022737"/>
    </source>
</evidence>
<comment type="subcellular location">
    <subcellularLocation>
        <location evidence="8">Cytoplasm</location>
    </subcellularLocation>
</comment>
<dbReference type="InterPro" id="IPR010137">
    <property type="entry name" value="Lipid_A_LpxA"/>
</dbReference>
<dbReference type="PANTHER" id="PTHR43480">
    <property type="entry name" value="ACYL-[ACYL-CARRIER-PROTEIN]--UDP-N-ACETYLGLUCOSAMINE O-ACYLTRANSFERASE"/>
    <property type="match status" value="1"/>
</dbReference>
<dbReference type="Proteomes" id="UP000256763">
    <property type="component" value="Unassembled WGS sequence"/>
</dbReference>
<dbReference type="EC" id="2.3.1.129" evidence="8"/>
<dbReference type="PIRSF" id="PIRSF000456">
    <property type="entry name" value="UDP-GlcNAc_acltr"/>
    <property type="match status" value="1"/>
</dbReference>
<reference evidence="11" key="1">
    <citation type="submission" date="2017-05" db="EMBL/GenBank/DDBJ databases">
        <authorList>
            <person name="Sharma S."/>
            <person name="Sidhu C."/>
            <person name="Pinnaka A.K."/>
        </authorList>
    </citation>
    <scope>NUCLEOTIDE SEQUENCE [LARGE SCALE GENOMIC DNA]</scope>
    <source>
        <strain evidence="11">AK93</strain>
    </source>
</reference>
<dbReference type="GO" id="GO:0008780">
    <property type="term" value="F:acyl-[acyl-carrier-protein]-UDP-N-acetylglucosamine O-acyltransferase activity"/>
    <property type="evidence" value="ECO:0007669"/>
    <property type="project" value="UniProtKB-UniRule"/>
</dbReference>
<dbReference type="AlphaFoldDB" id="A0A3E0WRN4"/>
<evidence type="ECO:0000313" key="10">
    <source>
        <dbReference type="EMBL" id="RFA34853.1"/>
    </source>
</evidence>
<dbReference type="GO" id="GO:0005737">
    <property type="term" value="C:cytoplasm"/>
    <property type="evidence" value="ECO:0007669"/>
    <property type="project" value="UniProtKB-SubCell"/>
</dbReference>
<dbReference type="InterPro" id="IPR011004">
    <property type="entry name" value="Trimer_LpxA-like_sf"/>
</dbReference>
<dbReference type="EMBL" id="NFZW01000014">
    <property type="protein sequence ID" value="RFA34853.1"/>
    <property type="molecule type" value="Genomic_DNA"/>
</dbReference>
<dbReference type="InterPro" id="IPR018357">
    <property type="entry name" value="Hexapep_transf_CS"/>
</dbReference>
<gene>
    <name evidence="8" type="primary">lpxA</name>
    <name evidence="10" type="ORF">CAL65_14240</name>
</gene>
<comment type="pathway">
    <text evidence="8">Glycolipid biosynthesis; lipid IV(A) biosynthesis; lipid IV(A) from (3R)-3-hydroxytetradecanoyl-[acyl-carrier-protein] and UDP-N-acetyl-alpha-D-glucosamine: step 1/6.</text>
</comment>
<evidence type="ECO:0000256" key="8">
    <source>
        <dbReference type="HAMAP-Rule" id="MF_00387"/>
    </source>
</evidence>
<evidence type="ECO:0000313" key="11">
    <source>
        <dbReference type="Proteomes" id="UP000256763"/>
    </source>
</evidence>
<keyword evidence="1 8" id="KW-0963">Cytoplasm</keyword>
<dbReference type="Pfam" id="PF13720">
    <property type="entry name" value="Acetyltransf_11"/>
    <property type="match status" value="1"/>
</dbReference>
<comment type="similarity">
    <text evidence="8">Belongs to the transferase hexapeptide repeat family. LpxA subfamily.</text>
</comment>
<accession>A0A3E0WRN4</accession>
<dbReference type="InterPro" id="IPR037157">
    <property type="entry name" value="Acetyltransf_C_sf"/>
</dbReference>
<evidence type="ECO:0000256" key="3">
    <source>
        <dbReference type="ARBA" id="ARBA00022556"/>
    </source>
</evidence>
<dbReference type="CDD" id="cd03351">
    <property type="entry name" value="LbH_UDP-GlcNAc_AT"/>
    <property type="match status" value="1"/>
</dbReference>
<evidence type="ECO:0000259" key="9">
    <source>
        <dbReference type="Pfam" id="PF13720"/>
    </source>
</evidence>
<keyword evidence="2 8" id="KW-0444">Lipid biosynthesis</keyword>
<organism evidence="10 11">
    <name type="scientific">Alkalilimnicola ehrlichii</name>
    <dbReference type="NCBI Taxonomy" id="351052"/>
    <lineage>
        <taxon>Bacteria</taxon>
        <taxon>Pseudomonadati</taxon>
        <taxon>Pseudomonadota</taxon>
        <taxon>Gammaproteobacteria</taxon>
        <taxon>Chromatiales</taxon>
        <taxon>Ectothiorhodospiraceae</taxon>
        <taxon>Alkalilimnicola</taxon>
    </lineage>
</organism>
<dbReference type="GO" id="GO:0016020">
    <property type="term" value="C:membrane"/>
    <property type="evidence" value="ECO:0007669"/>
    <property type="project" value="GOC"/>
</dbReference>
<dbReference type="UniPathway" id="UPA00359">
    <property type="reaction ID" value="UER00477"/>
</dbReference>
<dbReference type="InterPro" id="IPR001451">
    <property type="entry name" value="Hexapep"/>
</dbReference>
<dbReference type="SUPFAM" id="SSF51161">
    <property type="entry name" value="Trimeric LpxA-like enzymes"/>
    <property type="match status" value="1"/>
</dbReference>
<name>A0A3E0WRN4_9GAMM</name>
<dbReference type="NCBIfam" id="NF003657">
    <property type="entry name" value="PRK05289.1"/>
    <property type="match status" value="1"/>
</dbReference>
<evidence type="ECO:0000256" key="1">
    <source>
        <dbReference type="ARBA" id="ARBA00022490"/>
    </source>
</evidence>
<feature type="domain" description="UDP N-acetylglucosamine O-acyltransferase C-terminal" evidence="9">
    <location>
        <begin position="174"/>
        <end position="255"/>
    </location>
</feature>
<sequence>MIDPRAVIDPKAKLGANVSVGPFSVIGADVEIGDDTWIGPHAVVQGPTRIGRENRIYQFASIGEAPQDKKYQGEPTVLEVGDRNLFREGVTVHRGTVQGGGVTRIGNDNWIMAYCHIAHDCIVGNNTTFSNSASLAGHVIVGDHAILGGFSLVHQFCRIGAYSFSGFGSAINRDVPPYVMVSGQMAAPHGINSEGLRRHGKSAEVIRALKRAYKTLYKSGLRLEQAKSSLRDMAGDTEEVSLLVEFLEQSERGIVR</sequence>
<keyword evidence="7 8" id="KW-0012">Acyltransferase</keyword>
<comment type="caution">
    <text evidence="10">The sequence shown here is derived from an EMBL/GenBank/DDBJ whole genome shotgun (WGS) entry which is preliminary data.</text>
</comment>
<evidence type="ECO:0000256" key="4">
    <source>
        <dbReference type="ARBA" id="ARBA00022679"/>
    </source>
</evidence>
<dbReference type="NCBIfam" id="TIGR01852">
    <property type="entry name" value="lipid_A_lpxA"/>
    <property type="match status" value="1"/>
</dbReference>
<evidence type="ECO:0000256" key="2">
    <source>
        <dbReference type="ARBA" id="ARBA00022516"/>
    </source>
</evidence>
<comment type="catalytic activity">
    <reaction evidence="8">
        <text>a (3R)-hydroxyacyl-[ACP] + UDP-N-acetyl-alpha-D-glucosamine = a UDP-3-O-[(3R)-3-hydroxyacyl]-N-acetyl-alpha-D-glucosamine + holo-[ACP]</text>
        <dbReference type="Rhea" id="RHEA:67812"/>
        <dbReference type="Rhea" id="RHEA-COMP:9685"/>
        <dbReference type="Rhea" id="RHEA-COMP:9945"/>
        <dbReference type="ChEBI" id="CHEBI:57705"/>
        <dbReference type="ChEBI" id="CHEBI:64479"/>
        <dbReference type="ChEBI" id="CHEBI:78827"/>
        <dbReference type="ChEBI" id="CHEBI:173225"/>
        <dbReference type="EC" id="2.3.1.129"/>
    </reaction>
</comment>
<evidence type="ECO:0000256" key="7">
    <source>
        <dbReference type="ARBA" id="ARBA00023315"/>
    </source>
</evidence>
<keyword evidence="3 8" id="KW-0441">Lipid A biosynthesis</keyword>
<keyword evidence="5 8" id="KW-0677">Repeat</keyword>
<keyword evidence="11" id="KW-1185">Reference proteome</keyword>
<dbReference type="InterPro" id="IPR029098">
    <property type="entry name" value="Acetyltransf_C"/>
</dbReference>
<dbReference type="GO" id="GO:0009245">
    <property type="term" value="P:lipid A biosynthetic process"/>
    <property type="evidence" value="ECO:0007669"/>
    <property type="project" value="UniProtKB-UniRule"/>
</dbReference>
<keyword evidence="4 8" id="KW-0808">Transferase</keyword>
<dbReference type="PROSITE" id="PS00101">
    <property type="entry name" value="HEXAPEP_TRANSFERASES"/>
    <property type="match status" value="1"/>
</dbReference>
<dbReference type="Pfam" id="PF00132">
    <property type="entry name" value="Hexapep"/>
    <property type="match status" value="2"/>
</dbReference>
<keyword evidence="6 8" id="KW-0443">Lipid metabolism</keyword>
<dbReference type="Gene3D" id="1.20.1180.10">
    <property type="entry name" value="Udp N-acetylglucosamine O-acyltransferase, C-terminal domain"/>
    <property type="match status" value="1"/>
</dbReference>
<dbReference type="HAMAP" id="MF_00387">
    <property type="entry name" value="LpxA"/>
    <property type="match status" value="1"/>
</dbReference>
<evidence type="ECO:0000256" key="6">
    <source>
        <dbReference type="ARBA" id="ARBA00023098"/>
    </source>
</evidence>
<comment type="subunit">
    <text evidence="8">Homotrimer.</text>
</comment>
<protein>
    <recommendedName>
        <fullName evidence="8">Acyl-[acyl-carrier-protein]--UDP-N-acetylglucosamine O-acyltransferase</fullName>
        <shortName evidence="8">UDP-N-acetylglucosamine acyltransferase</shortName>
        <ecNumber evidence="8">2.3.1.129</ecNumber>
    </recommendedName>
</protein>
<dbReference type="RefSeq" id="WP_116348083.1">
    <property type="nucleotide sequence ID" value="NZ_NFZW01000014.1"/>
</dbReference>
<dbReference type="PANTHER" id="PTHR43480:SF1">
    <property type="entry name" value="ACYL-[ACYL-CARRIER-PROTEIN]--UDP-N-ACETYLGLUCOSAMINE O-ACYLTRANSFERASE, MITOCHONDRIAL-RELATED"/>
    <property type="match status" value="1"/>
</dbReference>
<proteinExistence type="inferred from homology"/>
<comment type="function">
    <text evidence="8">Involved in the biosynthesis of lipid A, a phosphorylated glycolipid that anchors the lipopolysaccharide to the outer membrane of the cell.</text>
</comment>